<dbReference type="CDD" id="cd10017">
    <property type="entry name" value="B3_DNA"/>
    <property type="match status" value="1"/>
</dbReference>
<dbReference type="InterPro" id="IPR003340">
    <property type="entry name" value="B3_DNA-bd"/>
</dbReference>
<evidence type="ECO:0000256" key="8">
    <source>
        <dbReference type="ARBA" id="ARBA00023294"/>
    </source>
</evidence>
<dbReference type="EnsemblPlants" id="EMT18418">
    <property type="protein sequence ID" value="EMT18418"/>
    <property type="gene ID" value="F775_02482"/>
</dbReference>
<dbReference type="AlphaFoldDB" id="R7WA27"/>
<dbReference type="PROSITE" id="PS50863">
    <property type="entry name" value="B3"/>
    <property type="match status" value="1"/>
</dbReference>
<evidence type="ECO:0000256" key="5">
    <source>
        <dbReference type="ARBA" id="ARBA00023125"/>
    </source>
</evidence>
<dbReference type="InterPro" id="IPR010525">
    <property type="entry name" value="ARF_dom"/>
</dbReference>
<evidence type="ECO:0000256" key="10">
    <source>
        <dbReference type="SAM" id="MobiDB-lite"/>
    </source>
</evidence>
<comment type="subunit">
    <text evidence="9">Homodimers and heterodimers.</text>
</comment>
<feature type="region of interest" description="Disordered" evidence="10">
    <location>
        <begin position="770"/>
        <end position="791"/>
    </location>
</feature>
<protein>
    <recommendedName>
        <fullName evidence="9">Auxin response factor</fullName>
    </recommendedName>
</protein>
<evidence type="ECO:0000313" key="11">
    <source>
        <dbReference type="EnsemblPlants" id="EMT18418"/>
    </source>
</evidence>
<keyword evidence="6 9" id="KW-0804">Transcription</keyword>
<dbReference type="GO" id="GO:0006355">
    <property type="term" value="P:regulation of DNA-templated transcription"/>
    <property type="evidence" value="ECO:0007669"/>
    <property type="project" value="InterPro"/>
</dbReference>
<comment type="similarity">
    <text evidence="3 9">Belongs to the ARF family.</text>
</comment>
<dbReference type="FunFam" id="2.30.30.1040:FF:000001">
    <property type="entry name" value="Auxin response factor"/>
    <property type="match status" value="1"/>
</dbReference>
<feature type="compositionally biased region" description="Basic and acidic residues" evidence="10">
    <location>
        <begin position="235"/>
        <end position="245"/>
    </location>
</feature>
<keyword evidence="4 9" id="KW-0805">Transcription regulation</keyword>
<dbReference type="InterPro" id="IPR015300">
    <property type="entry name" value="DNA-bd_pseudobarrel_sf"/>
</dbReference>
<dbReference type="GO" id="GO:0005634">
    <property type="term" value="C:nucleus"/>
    <property type="evidence" value="ECO:0007669"/>
    <property type="project" value="UniProtKB-SubCell"/>
</dbReference>
<dbReference type="SUPFAM" id="SSF101936">
    <property type="entry name" value="DNA-binding pseudobarrel domain"/>
    <property type="match status" value="1"/>
</dbReference>
<evidence type="ECO:0000256" key="4">
    <source>
        <dbReference type="ARBA" id="ARBA00023015"/>
    </source>
</evidence>
<sequence>MSNPTTINCLYNMKTVARDFALQLWRVASPYPRNHVHLTVPSQPRSPRRTLEATFTSPLEEDEVDIEGGSSFFADELATQANANKKRQSIQTKAYTKDEDKLLCECWRDIGQDPKIGAEQKAPTFWLSVHRQFHECKKFAPYKMESKRGWVSLSKRRRVIQQECNKFCATLESIEGRPMSGFGIKDMAFQALEAFKAQHGNKPSTLTYCWMVIKGDEKFKEQYVALRKSGGLEAVEEHGVGEKPRPRGKTNSKTDDERAASSNQQKANKMRVCLDRRVALKSKEKADPATDEVYARLALVAEGEVFEKNMGGGRFEGEDDMEDGDGERKSRMLHMFCKTLTASDTSTHGGFSVPRRAAEDCFPPLDYQQIRPSQELVAKDLHGAKWRFRHIYRGQPRRHLLTTGWSSFVNKKKLVSGDAVLFLRGDDGELRLGVRRAIQLKNEALLKAFNSNSSKIHTLSAVANSLKHRSVFHICYNPRAAASEFIIPYWKFLKSLNRPFCIGMRFKIQYGSEDVNERRSGMITGINDVDPIRWTGSKWKSLLVRWEDGTDCNSQNRLSPWEIEIVGGSVSIAQSLSASSSKRTKLCPQGNVDVPTLYGNGRPDSVGADKLPRVLQGQELMGSGTHRVTCPPQPGGATEFRRSDGTGFLANTRSCMLSGPASRFPPQSPYFAYQPVGFGESVGFPEVLQGQEVSQTVPLFQGIVSDTCSAKGGYGLYNYMRPSSAMNGGFSSAAQGYPLSLSTPPPAEAASPSSAALWLASKSNEEAANGSQLNQFGIPKSPGDGAAKLGSDGRKVARTSCMLFGFSLTEKMLPTEEDCAKEGSHEADCQNPRMLDLFGYNRATPGALHALCAAPLGI</sequence>
<comment type="subcellular location">
    <subcellularLocation>
        <location evidence="2 9">Nucleus</location>
    </subcellularLocation>
</comment>
<dbReference type="InterPro" id="IPR044835">
    <property type="entry name" value="ARF_plant"/>
</dbReference>
<keyword evidence="8 9" id="KW-0927">Auxin signaling pathway</keyword>
<organism evidence="11">
    <name type="scientific">Aegilops tauschii</name>
    <name type="common">Tausch's goatgrass</name>
    <name type="synonym">Aegilops squarrosa</name>
    <dbReference type="NCBI Taxonomy" id="37682"/>
    <lineage>
        <taxon>Eukaryota</taxon>
        <taxon>Viridiplantae</taxon>
        <taxon>Streptophyta</taxon>
        <taxon>Embryophyta</taxon>
        <taxon>Tracheophyta</taxon>
        <taxon>Spermatophyta</taxon>
        <taxon>Magnoliopsida</taxon>
        <taxon>Liliopsida</taxon>
        <taxon>Poales</taxon>
        <taxon>Poaceae</taxon>
        <taxon>BOP clade</taxon>
        <taxon>Pooideae</taxon>
        <taxon>Triticodae</taxon>
        <taxon>Triticeae</taxon>
        <taxon>Triticinae</taxon>
        <taxon>Aegilops</taxon>
    </lineage>
</organism>
<evidence type="ECO:0000256" key="7">
    <source>
        <dbReference type="ARBA" id="ARBA00023242"/>
    </source>
</evidence>
<accession>R7WA27</accession>
<keyword evidence="7 9" id="KW-0539">Nucleus</keyword>
<keyword evidence="5 9" id="KW-0238">DNA-binding</keyword>
<evidence type="ECO:0000256" key="2">
    <source>
        <dbReference type="ARBA" id="ARBA00004123"/>
    </source>
</evidence>
<dbReference type="SMART" id="SM01019">
    <property type="entry name" value="B3"/>
    <property type="match status" value="1"/>
</dbReference>
<dbReference type="Pfam" id="PF06507">
    <property type="entry name" value="ARF_AD"/>
    <property type="match status" value="1"/>
</dbReference>
<dbReference type="Gene3D" id="2.30.30.1040">
    <property type="match status" value="1"/>
</dbReference>
<dbReference type="GO" id="GO:0009734">
    <property type="term" value="P:auxin-activated signaling pathway"/>
    <property type="evidence" value="ECO:0007669"/>
    <property type="project" value="UniProtKB-KW"/>
</dbReference>
<evidence type="ECO:0000256" key="6">
    <source>
        <dbReference type="ARBA" id="ARBA00023163"/>
    </source>
</evidence>
<reference evidence="11" key="1">
    <citation type="submission" date="2015-06" db="UniProtKB">
        <authorList>
            <consortium name="EnsemblPlants"/>
        </authorList>
    </citation>
    <scope>IDENTIFICATION</scope>
</reference>
<dbReference type="PANTHER" id="PTHR31384">
    <property type="entry name" value="AUXIN RESPONSE FACTOR 4-RELATED"/>
    <property type="match status" value="1"/>
</dbReference>
<name>R7WA27_AEGTA</name>
<evidence type="ECO:0000256" key="9">
    <source>
        <dbReference type="RuleBase" id="RU004561"/>
    </source>
</evidence>
<feature type="region of interest" description="Disordered" evidence="10">
    <location>
        <begin position="235"/>
        <end position="268"/>
    </location>
</feature>
<evidence type="ECO:0000256" key="3">
    <source>
        <dbReference type="ARBA" id="ARBA00007853"/>
    </source>
</evidence>
<dbReference type="GO" id="GO:0003677">
    <property type="term" value="F:DNA binding"/>
    <property type="evidence" value="ECO:0007669"/>
    <property type="project" value="UniProtKB-KW"/>
</dbReference>
<dbReference type="PANTHER" id="PTHR31384:SF13">
    <property type="entry name" value="AUXIN RESPONSE FACTOR 3"/>
    <property type="match status" value="1"/>
</dbReference>
<dbReference type="Gene3D" id="2.40.330.10">
    <property type="entry name" value="DNA-binding pseudobarrel domain"/>
    <property type="match status" value="1"/>
</dbReference>
<dbReference type="FunFam" id="2.40.330.10:FF:000001">
    <property type="entry name" value="Auxin response factor"/>
    <property type="match status" value="1"/>
</dbReference>
<comment type="function">
    <text evidence="1 9">Auxin response factors (ARFs) are transcriptional factors that bind specifically to the DNA sequence 5'-TGTCTC-3' found in the auxin-responsive promoter elements (AuxREs).</text>
</comment>
<proteinExistence type="inferred from homology"/>
<dbReference type="Pfam" id="PF02362">
    <property type="entry name" value="B3"/>
    <property type="match status" value="1"/>
</dbReference>
<evidence type="ECO:0000256" key="1">
    <source>
        <dbReference type="ARBA" id="ARBA00003182"/>
    </source>
</evidence>